<accession>S3B879</accession>
<dbReference type="AlphaFoldDB" id="S3B879"/>
<evidence type="ECO:0000256" key="3">
    <source>
        <dbReference type="SAM" id="MobiDB-lite"/>
    </source>
</evidence>
<comment type="catalytic activity">
    <reaction evidence="2">
        <text>GTP + H2O = 7,8-dihydroneopterin 3'-triphosphate + formate + H(+)</text>
        <dbReference type="Rhea" id="RHEA:17473"/>
        <dbReference type="ChEBI" id="CHEBI:15377"/>
        <dbReference type="ChEBI" id="CHEBI:15378"/>
        <dbReference type="ChEBI" id="CHEBI:15740"/>
        <dbReference type="ChEBI" id="CHEBI:37565"/>
        <dbReference type="ChEBI" id="CHEBI:58462"/>
        <dbReference type="EC" id="3.5.4.16"/>
    </reaction>
</comment>
<dbReference type="HOGENOM" id="CLU_062816_1_1_4"/>
<dbReference type="eggNOG" id="COG1469">
    <property type="taxonomic scope" value="Bacteria"/>
</dbReference>
<evidence type="ECO:0000313" key="4">
    <source>
        <dbReference type="EMBL" id="EPD97563.1"/>
    </source>
</evidence>
<dbReference type="Proteomes" id="UP000014400">
    <property type="component" value="Unassembled WGS sequence"/>
</dbReference>
<keyword evidence="5" id="KW-1185">Reference proteome</keyword>
<dbReference type="GO" id="GO:0046654">
    <property type="term" value="P:tetrahydrofolate biosynthetic process"/>
    <property type="evidence" value="ECO:0007669"/>
    <property type="project" value="UniProtKB-UniRule"/>
</dbReference>
<evidence type="ECO:0000256" key="1">
    <source>
        <dbReference type="ARBA" id="ARBA00022801"/>
    </source>
</evidence>
<comment type="caution">
    <text evidence="4">The sequence shown here is derived from an EMBL/GenBank/DDBJ whole genome shotgun (WGS) entry which is preliminary data.</text>
</comment>
<dbReference type="PATRIC" id="fig|1203554.3.peg.2480"/>
<dbReference type="GO" id="GO:0003934">
    <property type="term" value="F:GTP cyclohydrolase I activity"/>
    <property type="evidence" value="ECO:0007669"/>
    <property type="project" value="UniProtKB-UniRule"/>
</dbReference>
<gene>
    <name evidence="2" type="primary">folE2</name>
    <name evidence="4" type="ORF">HMPREF1476_02400</name>
</gene>
<dbReference type="NCBIfam" id="NF010200">
    <property type="entry name" value="PRK13674.1-1"/>
    <property type="match status" value="1"/>
</dbReference>
<dbReference type="PANTHER" id="PTHR36445:SF1">
    <property type="entry name" value="GTP CYCLOHYDROLASE MPTA"/>
    <property type="match status" value="1"/>
</dbReference>
<dbReference type="Pfam" id="PF02649">
    <property type="entry name" value="GCHY-1"/>
    <property type="match status" value="1"/>
</dbReference>
<evidence type="ECO:0000256" key="2">
    <source>
        <dbReference type="HAMAP-Rule" id="MF_01527"/>
    </source>
</evidence>
<comment type="similarity">
    <text evidence="2">Belongs to the GTP cyclohydrolase IV family.</text>
</comment>
<dbReference type="STRING" id="1203554.HMPREF1476_02400"/>
<proteinExistence type="inferred from homology"/>
<feature type="region of interest" description="Disordered" evidence="3">
    <location>
        <begin position="1"/>
        <end position="20"/>
    </location>
</feature>
<dbReference type="UniPathway" id="UPA00848">
    <property type="reaction ID" value="UER00151"/>
</dbReference>
<dbReference type="InterPro" id="IPR003801">
    <property type="entry name" value="GTP_cyclohydrolase_FolE2/MptA"/>
</dbReference>
<comment type="pathway">
    <text evidence="2">Cofactor biosynthesis; 7,8-dihydroneopterin triphosphate biosynthesis; 7,8-dihydroneopterin triphosphate from GTP: step 1/1.</text>
</comment>
<evidence type="ECO:0000313" key="5">
    <source>
        <dbReference type="Proteomes" id="UP000014400"/>
    </source>
</evidence>
<dbReference type="Gene3D" id="3.10.270.10">
    <property type="entry name" value="Urate Oxidase"/>
    <property type="match status" value="1"/>
</dbReference>
<dbReference type="GeneID" id="64062226"/>
<dbReference type="EC" id="3.5.4.16" evidence="2"/>
<feature type="site" description="May be catalytically important" evidence="2">
    <location>
        <position position="152"/>
    </location>
</feature>
<dbReference type="EMBL" id="ATCF01000038">
    <property type="protein sequence ID" value="EPD97563.1"/>
    <property type="molecule type" value="Genomic_DNA"/>
</dbReference>
<name>S3B879_9BURK</name>
<comment type="function">
    <text evidence="2">Converts GTP to 7,8-dihydroneopterin triphosphate.</text>
</comment>
<dbReference type="PANTHER" id="PTHR36445">
    <property type="entry name" value="GTP CYCLOHYDROLASE MPTA"/>
    <property type="match status" value="1"/>
</dbReference>
<sequence>MEAPQTNSLPDIQSSGDPRNIRINRVGVRGVELPVTVADEADVQHTVARLTMSVALPPDHRGTHMSRFIGILEAQTEPYTIEVVQSTIRAMLAELQAQEGTFEIRFPFFLRKAAPISRLESVMNYECAWTATISPAAFELRQETITPVTSLCPCSKEISRYGAHNQRSRLTSSIVLASPMSLREQIALSEAAGSAPLWARLKRADEKFVTEYAYDNPKFVEDIVRDMAESLNKDSRVTAYRVESENFESIHNHSAYAWIEHDKRTKTN</sequence>
<dbReference type="RefSeq" id="WP_005431565.1">
    <property type="nucleotide sequence ID" value="NZ_KE150482.1"/>
</dbReference>
<dbReference type="HAMAP" id="MF_01527_B">
    <property type="entry name" value="GTP_cyclohydrol_B"/>
    <property type="match status" value="1"/>
</dbReference>
<organism evidence="4 5">
    <name type="scientific">Sutterella wadsworthensis HGA0223</name>
    <dbReference type="NCBI Taxonomy" id="1203554"/>
    <lineage>
        <taxon>Bacteria</taxon>
        <taxon>Pseudomonadati</taxon>
        <taxon>Pseudomonadota</taxon>
        <taxon>Betaproteobacteria</taxon>
        <taxon>Burkholderiales</taxon>
        <taxon>Sutterellaceae</taxon>
        <taxon>Sutterella</taxon>
    </lineage>
</organism>
<reference evidence="4 5" key="1">
    <citation type="submission" date="2013-04" db="EMBL/GenBank/DDBJ databases">
        <title>The Genome Sequence of Sutterella wadsworthensis HGA0223.</title>
        <authorList>
            <consortium name="The Broad Institute Genomics Platform"/>
            <person name="Earl A."/>
            <person name="Ward D."/>
            <person name="Feldgarden M."/>
            <person name="Gevers D."/>
            <person name="Schmidt T.M."/>
            <person name="Dover J."/>
            <person name="Dai D."/>
            <person name="Walker B."/>
            <person name="Young S."/>
            <person name="Zeng Q."/>
            <person name="Gargeya S."/>
            <person name="Fitzgerald M."/>
            <person name="Haas B."/>
            <person name="Abouelleil A."/>
            <person name="Allen A.W."/>
            <person name="Alvarado L."/>
            <person name="Arachchi H.M."/>
            <person name="Berlin A.M."/>
            <person name="Chapman S.B."/>
            <person name="Gainer-Dewar J."/>
            <person name="Goldberg J."/>
            <person name="Griggs A."/>
            <person name="Gujja S."/>
            <person name="Hansen M."/>
            <person name="Howarth C."/>
            <person name="Imamovic A."/>
            <person name="Ireland A."/>
            <person name="Larimer J."/>
            <person name="McCowan C."/>
            <person name="Murphy C."/>
            <person name="Pearson M."/>
            <person name="Poon T.W."/>
            <person name="Priest M."/>
            <person name="Roberts A."/>
            <person name="Saif S."/>
            <person name="Shea T."/>
            <person name="Sisk P."/>
            <person name="Sykes S."/>
            <person name="Wortman J."/>
            <person name="Nusbaum C."/>
            <person name="Birren B."/>
        </authorList>
    </citation>
    <scope>NUCLEOTIDE SEQUENCE [LARGE SCALE GENOMIC DNA]</scope>
    <source>
        <strain evidence="4 5">HGA0223</strain>
    </source>
</reference>
<feature type="compositionally biased region" description="Polar residues" evidence="3">
    <location>
        <begin position="1"/>
        <end position="17"/>
    </location>
</feature>
<dbReference type="InterPro" id="IPR022838">
    <property type="entry name" value="GTP_cyclohydrolase_FolE2"/>
</dbReference>
<keyword evidence="1 2" id="KW-0378">Hydrolase</keyword>
<protein>
    <recommendedName>
        <fullName evidence="2">GTP cyclohydrolase FolE2</fullName>
        <ecNumber evidence="2">3.5.4.16</ecNumber>
    </recommendedName>
</protein>